<keyword evidence="9" id="KW-1003">Cell membrane</keyword>
<dbReference type="Pfam" id="PF01769">
    <property type="entry name" value="MgtE"/>
    <property type="match status" value="1"/>
</dbReference>
<evidence type="ECO:0000256" key="9">
    <source>
        <dbReference type="RuleBase" id="RU362011"/>
    </source>
</evidence>
<feature type="domain" description="CBS" evidence="10">
    <location>
        <begin position="136"/>
        <end position="199"/>
    </location>
</feature>
<feature type="domain" description="CBS" evidence="10">
    <location>
        <begin position="200"/>
        <end position="256"/>
    </location>
</feature>
<dbReference type="SUPFAM" id="SSF54631">
    <property type="entry name" value="CBS-domain pair"/>
    <property type="match status" value="1"/>
</dbReference>
<dbReference type="Gene3D" id="3.10.580.10">
    <property type="entry name" value="CBS-domain"/>
    <property type="match status" value="1"/>
</dbReference>
<dbReference type="Gene3D" id="1.25.60.10">
    <property type="entry name" value="MgtE N-terminal domain-like"/>
    <property type="match status" value="1"/>
</dbReference>
<evidence type="ECO:0000256" key="6">
    <source>
        <dbReference type="ARBA" id="ARBA00022989"/>
    </source>
</evidence>
<sequence length="452" mass="49703">MTLPEKVLLLREFIADGDRNGLVGEIAEPHPADAAEALGLLEPEEIARFVEMVGTADALQVFEFLPFETQKEALKHLDRPTLAHLMNTMSPDDRADLVEELDDEFQERLLSLLLRHERENVLRLIKYPDDTAGAHMTTDYAILRPDSDVQTALEQVRLQAATKETIYYIYVVDAARRLQGLVSLRDLIVARRHSRVGDIMSKQVISVKADEDIEDVAKLSSRYDFLAVPVLDDSGRMLGIITFDDLYDVITEEATEDMYHLANLDTDEKIDSPLLRSVKLRLPWLLSNLGTCLVPAYVVSLFSGTIQDAVALASLMLIVASLGGNAGNQSLTVVVRAMALGQINMAQNRRVLTKQVAIGMFNGVIAGLVIACIAFFWFGNPWLGLIVWLALVGNLIIAGLFGAMVPIVLRRLKLDPALGSSIFVTTATDVGGYSIFLSLAVLVLPHLTGTLP</sequence>
<feature type="transmembrane region" description="Helical" evidence="9">
    <location>
        <begin position="356"/>
        <end position="379"/>
    </location>
</feature>
<comment type="subcellular location">
    <subcellularLocation>
        <location evidence="9">Cell membrane</location>
        <topology evidence="9">Multi-pass membrane protein</topology>
    </subcellularLocation>
    <subcellularLocation>
        <location evidence="1">Membrane</location>
        <topology evidence="1">Multi-pass membrane protein</topology>
    </subcellularLocation>
</comment>
<keyword evidence="6 9" id="KW-1133">Transmembrane helix</keyword>
<dbReference type="InterPro" id="IPR006667">
    <property type="entry name" value="SLC41_membr_dom"/>
</dbReference>
<keyword evidence="3 9" id="KW-0813">Transport</keyword>
<dbReference type="SUPFAM" id="SSF158791">
    <property type="entry name" value="MgtE N-terminal domain-like"/>
    <property type="match status" value="1"/>
</dbReference>
<dbReference type="Proteomes" id="UP001366166">
    <property type="component" value="Chromosome"/>
</dbReference>
<keyword evidence="12" id="KW-1185">Reference proteome</keyword>
<accession>A0AAU9EG58</accession>
<comment type="caution">
    <text evidence="9">Lacks conserved residue(s) required for the propagation of feature annotation.</text>
</comment>
<comment type="subunit">
    <text evidence="9">Homodimer.</text>
</comment>
<evidence type="ECO:0000313" key="11">
    <source>
        <dbReference type="EMBL" id="BEQ14234.1"/>
    </source>
</evidence>
<dbReference type="NCBIfam" id="TIGR00400">
    <property type="entry name" value="mgtE"/>
    <property type="match status" value="1"/>
</dbReference>
<dbReference type="InterPro" id="IPR036739">
    <property type="entry name" value="SLC41_membr_dom_sf"/>
</dbReference>
<dbReference type="PANTHER" id="PTHR43773">
    <property type="entry name" value="MAGNESIUM TRANSPORTER MGTE"/>
    <property type="match status" value="1"/>
</dbReference>
<dbReference type="InterPro" id="IPR006668">
    <property type="entry name" value="Mg_transptr_MgtE_intracell_dom"/>
</dbReference>
<dbReference type="CDD" id="cd04606">
    <property type="entry name" value="CBS_pair_Mg_transporter"/>
    <property type="match status" value="1"/>
</dbReference>
<evidence type="ECO:0000256" key="7">
    <source>
        <dbReference type="ARBA" id="ARBA00023136"/>
    </source>
</evidence>
<dbReference type="Gene3D" id="1.10.357.20">
    <property type="entry name" value="SLC41 divalent cation transporters, integral membrane domain"/>
    <property type="match status" value="1"/>
</dbReference>
<dbReference type="InterPro" id="IPR000644">
    <property type="entry name" value="CBS_dom"/>
</dbReference>
<evidence type="ECO:0000259" key="10">
    <source>
        <dbReference type="PROSITE" id="PS51371"/>
    </source>
</evidence>
<dbReference type="InterPro" id="IPR006669">
    <property type="entry name" value="MgtE_transporter"/>
</dbReference>
<feature type="transmembrane region" description="Helical" evidence="9">
    <location>
        <begin position="421"/>
        <end position="444"/>
    </location>
</feature>
<dbReference type="Pfam" id="PF03448">
    <property type="entry name" value="MgtE_N"/>
    <property type="match status" value="1"/>
</dbReference>
<keyword evidence="8" id="KW-0129">CBS domain</keyword>
<comment type="function">
    <text evidence="9">Acts as a magnesium transporter.</text>
</comment>
<feature type="transmembrane region" description="Helical" evidence="9">
    <location>
        <begin position="385"/>
        <end position="409"/>
    </location>
</feature>
<evidence type="ECO:0000256" key="5">
    <source>
        <dbReference type="ARBA" id="ARBA00022842"/>
    </source>
</evidence>
<dbReference type="SMART" id="SM00116">
    <property type="entry name" value="CBS"/>
    <property type="match status" value="2"/>
</dbReference>
<dbReference type="GO" id="GO:0005886">
    <property type="term" value="C:plasma membrane"/>
    <property type="evidence" value="ECO:0007669"/>
    <property type="project" value="UniProtKB-SubCell"/>
</dbReference>
<dbReference type="SMART" id="SM00924">
    <property type="entry name" value="MgtE_N"/>
    <property type="match status" value="1"/>
</dbReference>
<evidence type="ECO:0000256" key="2">
    <source>
        <dbReference type="ARBA" id="ARBA00009749"/>
    </source>
</evidence>
<dbReference type="GO" id="GO:0046872">
    <property type="term" value="F:metal ion binding"/>
    <property type="evidence" value="ECO:0007669"/>
    <property type="project" value="UniProtKB-KW"/>
</dbReference>
<proteinExistence type="inferred from homology"/>
<dbReference type="KEGG" id="dmp:FAK_13000"/>
<dbReference type="RefSeq" id="WP_338605949.1">
    <property type="nucleotide sequence ID" value="NZ_AP028679.1"/>
</dbReference>
<gene>
    <name evidence="11" type="ORF">FAK_13000</name>
</gene>
<evidence type="ECO:0000256" key="8">
    <source>
        <dbReference type="PROSITE-ProRule" id="PRU00703"/>
    </source>
</evidence>
<evidence type="ECO:0000256" key="1">
    <source>
        <dbReference type="ARBA" id="ARBA00004141"/>
    </source>
</evidence>
<evidence type="ECO:0000256" key="3">
    <source>
        <dbReference type="ARBA" id="ARBA00022448"/>
    </source>
</evidence>
<keyword evidence="5 9" id="KW-0460">Magnesium</keyword>
<evidence type="ECO:0000313" key="12">
    <source>
        <dbReference type="Proteomes" id="UP001366166"/>
    </source>
</evidence>
<dbReference type="Pfam" id="PF00571">
    <property type="entry name" value="CBS"/>
    <property type="match status" value="2"/>
</dbReference>
<dbReference type="PANTHER" id="PTHR43773:SF1">
    <property type="entry name" value="MAGNESIUM TRANSPORTER MGTE"/>
    <property type="match status" value="1"/>
</dbReference>
<reference evidence="12" key="1">
    <citation type="journal article" date="2023" name="Arch. Microbiol.">
        <title>Desulfoferula mesophilus gen. nov. sp. nov., a mesophilic sulfate-reducing bacterium isolated from a brackish lake sediment.</title>
        <authorList>
            <person name="Watanabe T."/>
            <person name="Yabe T."/>
            <person name="Tsuji J.M."/>
            <person name="Fukui M."/>
        </authorList>
    </citation>
    <scope>NUCLEOTIDE SEQUENCE [LARGE SCALE GENOMIC DNA]</scope>
    <source>
        <strain evidence="12">12FAK</strain>
    </source>
</reference>
<keyword evidence="9" id="KW-0479">Metal-binding</keyword>
<dbReference type="InterPro" id="IPR038076">
    <property type="entry name" value="MgtE_N_sf"/>
</dbReference>
<dbReference type="SUPFAM" id="SSF161093">
    <property type="entry name" value="MgtE membrane domain-like"/>
    <property type="match status" value="1"/>
</dbReference>
<feature type="transmembrane region" description="Helical" evidence="9">
    <location>
        <begin position="282"/>
        <end position="303"/>
    </location>
</feature>
<dbReference type="AlphaFoldDB" id="A0AAU9EG58"/>
<dbReference type="GO" id="GO:0015095">
    <property type="term" value="F:magnesium ion transmembrane transporter activity"/>
    <property type="evidence" value="ECO:0007669"/>
    <property type="project" value="UniProtKB-UniRule"/>
</dbReference>
<keyword evidence="4 9" id="KW-0812">Transmembrane</keyword>
<evidence type="ECO:0000256" key="4">
    <source>
        <dbReference type="ARBA" id="ARBA00022692"/>
    </source>
</evidence>
<dbReference type="EMBL" id="AP028679">
    <property type="protein sequence ID" value="BEQ14234.1"/>
    <property type="molecule type" value="Genomic_DNA"/>
</dbReference>
<comment type="similarity">
    <text evidence="2 9">Belongs to the SLC41A transporter family.</text>
</comment>
<name>A0AAU9EG58_9BACT</name>
<dbReference type="PROSITE" id="PS51371">
    <property type="entry name" value="CBS"/>
    <property type="match status" value="2"/>
</dbReference>
<protein>
    <recommendedName>
        <fullName evidence="9">Magnesium transporter MgtE</fullName>
    </recommendedName>
</protein>
<keyword evidence="7 9" id="KW-0472">Membrane</keyword>
<dbReference type="InterPro" id="IPR046342">
    <property type="entry name" value="CBS_dom_sf"/>
</dbReference>
<organism evidence="11 12">
    <name type="scientific">Desulfoferula mesophila</name>
    <dbReference type="NCBI Taxonomy" id="3058419"/>
    <lineage>
        <taxon>Bacteria</taxon>
        <taxon>Pseudomonadati</taxon>
        <taxon>Thermodesulfobacteriota</taxon>
        <taxon>Desulfarculia</taxon>
        <taxon>Desulfarculales</taxon>
        <taxon>Desulfarculaceae</taxon>
        <taxon>Desulfoferula</taxon>
    </lineage>
</organism>